<evidence type="ECO:0000256" key="1">
    <source>
        <dbReference type="SAM" id="MobiDB-lite"/>
    </source>
</evidence>
<gene>
    <name evidence="2" type="ORF">MCHLO_00835</name>
</gene>
<feature type="region of interest" description="Disordered" evidence="1">
    <location>
        <begin position="419"/>
        <end position="451"/>
    </location>
</feature>
<reference evidence="2" key="1">
    <citation type="submission" date="2014-09" db="EMBL/GenBank/DDBJ databases">
        <title>Genome sequence of the luminous mushroom Mycena chlorophos for searching fungal bioluminescence genes.</title>
        <authorList>
            <person name="Tanaka Y."/>
            <person name="Kasuga D."/>
            <person name="Oba Y."/>
            <person name="Hase S."/>
            <person name="Sato K."/>
            <person name="Oba Y."/>
            <person name="Sakakibara Y."/>
        </authorList>
    </citation>
    <scope>NUCLEOTIDE SEQUENCE</scope>
</reference>
<protein>
    <submittedName>
        <fullName evidence="2">Uncharacterized protein</fullName>
    </submittedName>
</protein>
<proteinExistence type="predicted"/>
<evidence type="ECO:0000313" key="3">
    <source>
        <dbReference type="Proteomes" id="UP000815677"/>
    </source>
</evidence>
<sequence length="451" mass="49378">MAALRRCKSATSLSAHHLHHQRRLQNAAASPPQCRNVPLDLRARAGGDQCSPNAHCSAAPPPGPGVINRLEHNRSEEILLRLSNAEVEDLTSTHSHLSFHVFAEDAGIFKALARLCVSSPSTLECLGLWLVRGTSNREICRQQLTGPFSVLQSLTMHSALPRVTLIFDKKDAIEGEPNNPLSAFGVSQDGIHSLGARRPRMWAIQKSQEEKRRDFPDFSGGMRAAMPKEGLLAFDDLVETEPVSYRDTIFFLVQNQQDTAGRDIRLTQWIQLVSSQPDVGQMQVSEKRVAVTWSWIRPAKVYSLLHNRLRILHPHRHRQVALISVGPYALYSSSQTVALSCRPAHSSSTCVPPPSAPQQRNPSRLPPTTSSPPLHPLSNQPGTSSSRSGPESIYDPGNVTVDAFNACPLPLPVPLPSSSSSFRYPTRPPAEKTQASYPLHSHIGGVGTAVK</sequence>
<dbReference type="Proteomes" id="UP000815677">
    <property type="component" value="Unassembled WGS sequence"/>
</dbReference>
<feature type="compositionally biased region" description="Polar residues" evidence="1">
    <location>
        <begin position="380"/>
        <end position="389"/>
    </location>
</feature>
<organism evidence="2 3">
    <name type="scientific">Mycena chlorophos</name>
    <name type="common">Agaric fungus</name>
    <name type="synonym">Agaricus chlorophos</name>
    <dbReference type="NCBI Taxonomy" id="658473"/>
    <lineage>
        <taxon>Eukaryota</taxon>
        <taxon>Fungi</taxon>
        <taxon>Dikarya</taxon>
        <taxon>Basidiomycota</taxon>
        <taxon>Agaricomycotina</taxon>
        <taxon>Agaricomycetes</taxon>
        <taxon>Agaricomycetidae</taxon>
        <taxon>Agaricales</taxon>
        <taxon>Marasmiineae</taxon>
        <taxon>Mycenaceae</taxon>
        <taxon>Mycena</taxon>
    </lineage>
</organism>
<accession>A0ABQ0KW66</accession>
<feature type="region of interest" description="Disordered" evidence="1">
    <location>
        <begin position="344"/>
        <end position="397"/>
    </location>
</feature>
<dbReference type="EMBL" id="DF838652">
    <property type="protein sequence ID" value="GAT43144.1"/>
    <property type="molecule type" value="Genomic_DNA"/>
</dbReference>
<name>A0ABQ0KW66_MYCCL</name>
<evidence type="ECO:0000313" key="2">
    <source>
        <dbReference type="EMBL" id="GAT43144.1"/>
    </source>
</evidence>
<keyword evidence="3" id="KW-1185">Reference proteome</keyword>